<comment type="subcellular location">
    <subcellularLocation>
        <location evidence="6">Cytoplasm</location>
    </subcellularLocation>
</comment>
<keyword evidence="5 6" id="KW-0949">S-adenosyl-L-methionine</keyword>
<comment type="catalytic activity">
    <reaction evidence="6">
        <text>cytidine(1402) in 16S rRNA + S-adenosyl-L-methionine = N(4)-methylcytidine(1402) in 16S rRNA + S-adenosyl-L-homocysteine + H(+)</text>
        <dbReference type="Rhea" id="RHEA:42928"/>
        <dbReference type="Rhea" id="RHEA-COMP:10286"/>
        <dbReference type="Rhea" id="RHEA-COMP:10287"/>
        <dbReference type="ChEBI" id="CHEBI:15378"/>
        <dbReference type="ChEBI" id="CHEBI:57856"/>
        <dbReference type="ChEBI" id="CHEBI:59789"/>
        <dbReference type="ChEBI" id="CHEBI:74506"/>
        <dbReference type="ChEBI" id="CHEBI:82748"/>
        <dbReference type="EC" id="2.1.1.199"/>
    </reaction>
</comment>
<dbReference type="InterPro" id="IPR002903">
    <property type="entry name" value="RsmH"/>
</dbReference>
<keyword evidence="6" id="KW-0963">Cytoplasm</keyword>
<keyword evidence="9" id="KW-1185">Reference proteome</keyword>
<dbReference type="PIRSF" id="PIRSF004486">
    <property type="entry name" value="MraW"/>
    <property type="match status" value="1"/>
</dbReference>
<dbReference type="SUPFAM" id="SSF53335">
    <property type="entry name" value="S-adenosyl-L-methionine-dependent methyltransferases"/>
    <property type="match status" value="1"/>
</dbReference>
<sequence>MNESESSGDGPASRPARRPRYRGTHPRDFRDKYKERDLQTHPEIAAHLRAKGRTPAGSHVPVMTEQVLAHLHPSPGEIVIDCTVGCGGHAMEFARRIAPAGRLIALDVDGVELERTRVRLGQTPAPVSFHRGNFAGVGNVLAKEGLDGCDVLFADLGVSSMQIDDPDRGMSYKHDGPLDLRMDDRLKRTGADLIQSVDEDTLAQALRDLADEPDAEAIARAIVRRRSERPVTQTLQLVELVLAAKGLTAETWRKQRAAHPGLLHPAARTFQTLRILVNDELGCLKKLLALAPYCLRPGGRVGIISFHSGEDRLVKQSFREGLHSDLYHAACEDVIVPRPDDVASNPRSASAKFRWAAR</sequence>
<feature type="binding site" evidence="6">
    <location>
        <position position="162"/>
    </location>
    <ligand>
        <name>S-adenosyl-L-methionine</name>
        <dbReference type="ChEBI" id="CHEBI:59789"/>
    </ligand>
</feature>
<evidence type="ECO:0000313" key="8">
    <source>
        <dbReference type="EMBL" id="MDI6449082.1"/>
    </source>
</evidence>
<organism evidence="8 9">
    <name type="scientific">Anaerobaca lacustris</name>
    <dbReference type="NCBI Taxonomy" id="3044600"/>
    <lineage>
        <taxon>Bacteria</taxon>
        <taxon>Pseudomonadati</taxon>
        <taxon>Planctomycetota</taxon>
        <taxon>Phycisphaerae</taxon>
        <taxon>Sedimentisphaerales</taxon>
        <taxon>Anaerobacaceae</taxon>
        <taxon>Anaerobaca</taxon>
    </lineage>
</organism>
<dbReference type="GO" id="GO:0005737">
    <property type="term" value="C:cytoplasm"/>
    <property type="evidence" value="ECO:0007669"/>
    <property type="project" value="UniProtKB-SubCell"/>
</dbReference>
<comment type="caution">
    <text evidence="8">The sequence shown here is derived from an EMBL/GenBank/DDBJ whole genome shotgun (WGS) entry which is preliminary data.</text>
</comment>
<dbReference type="InterPro" id="IPR023397">
    <property type="entry name" value="SAM-dep_MeTrfase_MraW_recog"/>
</dbReference>
<evidence type="ECO:0000256" key="3">
    <source>
        <dbReference type="ARBA" id="ARBA00022603"/>
    </source>
</evidence>
<feature type="region of interest" description="Disordered" evidence="7">
    <location>
        <begin position="1"/>
        <end position="39"/>
    </location>
</feature>
<dbReference type="EMBL" id="JASCXX010000008">
    <property type="protein sequence ID" value="MDI6449082.1"/>
    <property type="molecule type" value="Genomic_DNA"/>
</dbReference>
<feature type="binding site" evidence="6">
    <location>
        <position position="134"/>
    </location>
    <ligand>
        <name>S-adenosyl-L-methionine</name>
        <dbReference type="ChEBI" id="CHEBI:59789"/>
    </ligand>
</feature>
<protein>
    <recommendedName>
        <fullName evidence="6">Ribosomal RNA small subunit methyltransferase H</fullName>
        <ecNumber evidence="6">2.1.1.199</ecNumber>
    </recommendedName>
    <alternativeName>
        <fullName evidence="6">16S rRNA m(4)C1402 methyltransferase</fullName>
    </alternativeName>
    <alternativeName>
        <fullName evidence="6">rRNA (cytosine-N(4)-)-methyltransferase RsmH</fullName>
    </alternativeName>
</protein>
<evidence type="ECO:0000256" key="4">
    <source>
        <dbReference type="ARBA" id="ARBA00022679"/>
    </source>
</evidence>
<evidence type="ECO:0000256" key="6">
    <source>
        <dbReference type="HAMAP-Rule" id="MF_01007"/>
    </source>
</evidence>
<dbReference type="RefSeq" id="WP_349244490.1">
    <property type="nucleotide sequence ID" value="NZ_JASCXX010000008.1"/>
</dbReference>
<dbReference type="GO" id="GO:0070475">
    <property type="term" value="P:rRNA base methylation"/>
    <property type="evidence" value="ECO:0007669"/>
    <property type="project" value="UniProtKB-UniRule"/>
</dbReference>
<keyword evidence="3 6" id="KW-0489">Methyltransferase</keyword>
<feature type="compositionally biased region" description="Basic and acidic residues" evidence="7">
    <location>
        <begin position="25"/>
        <end position="39"/>
    </location>
</feature>
<name>A0AAW6TXF0_9BACT</name>
<evidence type="ECO:0000256" key="2">
    <source>
        <dbReference type="ARBA" id="ARBA00022552"/>
    </source>
</evidence>
<feature type="compositionally biased region" description="Basic residues" evidence="7">
    <location>
        <begin position="15"/>
        <end position="24"/>
    </location>
</feature>
<dbReference type="InterPro" id="IPR029063">
    <property type="entry name" value="SAM-dependent_MTases_sf"/>
</dbReference>
<feature type="binding site" evidence="6">
    <location>
        <begin position="87"/>
        <end position="89"/>
    </location>
    <ligand>
        <name>S-adenosyl-L-methionine</name>
        <dbReference type="ChEBI" id="CHEBI:59789"/>
    </ligand>
</feature>
<evidence type="ECO:0000256" key="7">
    <source>
        <dbReference type="SAM" id="MobiDB-lite"/>
    </source>
</evidence>
<keyword evidence="4 6" id="KW-0808">Transferase</keyword>
<dbReference type="PANTHER" id="PTHR11265:SF0">
    <property type="entry name" value="12S RRNA N4-METHYLCYTIDINE METHYLTRANSFERASE"/>
    <property type="match status" value="1"/>
</dbReference>
<gene>
    <name evidence="6 8" type="primary">rsmH</name>
    <name evidence="8" type="ORF">QJ522_08505</name>
</gene>
<dbReference type="EC" id="2.1.1.199" evidence="6"/>
<evidence type="ECO:0000256" key="1">
    <source>
        <dbReference type="ARBA" id="ARBA00010396"/>
    </source>
</evidence>
<accession>A0AAW6TXF0</accession>
<comment type="function">
    <text evidence="6">Specifically methylates the N4 position of cytidine in position 1402 (C1402) of 16S rRNA.</text>
</comment>
<dbReference type="Pfam" id="PF01795">
    <property type="entry name" value="Methyltransf_5"/>
    <property type="match status" value="1"/>
</dbReference>
<proteinExistence type="inferred from homology"/>
<dbReference type="GO" id="GO:0071424">
    <property type="term" value="F:rRNA (cytosine-N4-)-methyltransferase activity"/>
    <property type="evidence" value="ECO:0007669"/>
    <property type="project" value="UniProtKB-UniRule"/>
</dbReference>
<dbReference type="Proteomes" id="UP001431776">
    <property type="component" value="Unassembled WGS sequence"/>
</dbReference>
<comment type="similarity">
    <text evidence="1 6">Belongs to the methyltransferase superfamily. RsmH family.</text>
</comment>
<evidence type="ECO:0000313" key="9">
    <source>
        <dbReference type="Proteomes" id="UP001431776"/>
    </source>
</evidence>
<dbReference type="NCBIfam" id="TIGR00006">
    <property type="entry name" value="16S rRNA (cytosine(1402)-N(4))-methyltransferase RsmH"/>
    <property type="match status" value="1"/>
</dbReference>
<dbReference type="HAMAP" id="MF_01007">
    <property type="entry name" value="16SrRNA_methyltr_H"/>
    <property type="match status" value="1"/>
</dbReference>
<reference evidence="8" key="1">
    <citation type="submission" date="2023-05" db="EMBL/GenBank/DDBJ databases">
        <title>Anaerotaeda fermentans gen. nov., sp. nov., a novel anaerobic planctomycete of the new family within the order Sedimentisphaerales isolated from Taman Peninsula, Russia.</title>
        <authorList>
            <person name="Khomyakova M.A."/>
            <person name="Merkel A.Y."/>
            <person name="Slobodkin A.I."/>
        </authorList>
    </citation>
    <scope>NUCLEOTIDE SEQUENCE</scope>
    <source>
        <strain evidence="8">M17dextr</strain>
    </source>
</reference>
<dbReference type="Gene3D" id="3.40.50.150">
    <property type="entry name" value="Vaccinia Virus protein VP39"/>
    <property type="match status" value="1"/>
</dbReference>
<dbReference type="PANTHER" id="PTHR11265">
    <property type="entry name" value="S-ADENOSYL-METHYLTRANSFERASE MRAW"/>
    <property type="match status" value="1"/>
</dbReference>
<feature type="binding site" evidence="6">
    <location>
        <position position="155"/>
    </location>
    <ligand>
        <name>S-adenosyl-L-methionine</name>
        <dbReference type="ChEBI" id="CHEBI:59789"/>
    </ligand>
</feature>
<dbReference type="SUPFAM" id="SSF81799">
    <property type="entry name" value="Putative methyltransferase TM0872, insert domain"/>
    <property type="match status" value="1"/>
</dbReference>
<evidence type="ECO:0000256" key="5">
    <source>
        <dbReference type="ARBA" id="ARBA00022691"/>
    </source>
</evidence>
<dbReference type="Gene3D" id="1.10.150.170">
    <property type="entry name" value="Putative methyltransferase TM0872, insert domain"/>
    <property type="match status" value="1"/>
</dbReference>
<keyword evidence="2 6" id="KW-0698">rRNA processing</keyword>
<dbReference type="AlphaFoldDB" id="A0AAW6TXF0"/>
<feature type="binding site" evidence="6">
    <location>
        <position position="107"/>
    </location>
    <ligand>
        <name>S-adenosyl-L-methionine</name>
        <dbReference type="ChEBI" id="CHEBI:59789"/>
    </ligand>
</feature>